<evidence type="ECO:0000259" key="6">
    <source>
        <dbReference type="Pfam" id="PF08281"/>
    </source>
</evidence>
<evidence type="ECO:0000256" key="3">
    <source>
        <dbReference type="ARBA" id="ARBA00023082"/>
    </source>
</evidence>
<keyword evidence="4" id="KW-0804">Transcription</keyword>
<accession>A0A0D5NR77</accession>
<reference evidence="7 8" key="1">
    <citation type="journal article" date="2015" name="J. Biotechnol.">
        <title>Complete genome sequence of Paenibacillus beijingensis 7188(T) (=DSM 24997(T)), a novel rhizobacterium from jujube garden soil.</title>
        <authorList>
            <person name="Kwak Y."/>
            <person name="Shin J.H."/>
        </authorList>
    </citation>
    <scope>NUCLEOTIDE SEQUENCE [LARGE SCALE GENOMIC DNA]</scope>
    <source>
        <strain evidence="7 8">DSM 24997</strain>
    </source>
</reference>
<dbReference type="GO" id="GO:0006352">
    <property type="term" value="P:DNA-templated transcription initiation"/>
    <property type="evidence" value="ECO:0007669"/>
    <property type="project" value="InterPro"/>
</dbReference>
<dbReference type="InterPro" id="IPR013249">
    <property type="entry name" value="RNA_pol_sigma70_r4_t2"/>
</dbReference>
<dbReference type="Proteomes" id="UP000032633">
    <property type="component" value="Chromosome"/>
</dbReference>
<feature type="domain" description="RNA polymerase sigma factor 70 region 4 type 2" evidence="6">
    <location>
        <begin position="111"/>
        <end position="161"/>
    </location>
</feature>
<gene>
    <name evidence="7" type="ORF">VN24_04605</name>
</gene>
<dbReference type="KEGG" id="pbj:VN24_04605"/>
<keyword evidence="8" id="KW-1185">Reference proteome</keyword>
<dbReference type="SUPFAM" id="SSF88659">
    <property type="entry name" value="Sigma3 and sigma4 domains of RNA polymerase sigma factors"/>
    <property type="match status" value="1"/>
</dbReference>
<evidence type="ECO:0000256" key="4">
    <source>
        <dbReference type="ARBA" id="ARBA00023163"/>
    </source>
</evidence>
<feature type="domain" description="RNA polymerase sigma-70 region 2" evidence="5">
    <location>
        <begin position="14"/>
        <end position="80"/>
    </location>
</feature>
<dbReference type="HOGENOM" id="CLU_047691_3_1_9"/>
<dbReference type="EMBL" id="CP011058">
    <property type="protein sequence ID" value="AJY77502.1"/>
    <property type="molecule type" value="Genomic_DNA"/>
</dbReference>
<dbReference type="Pfam" id="PF04542">
    <property type="entry name" value="Sigma70_r2"/>
    <property type="match status" value="1"/>
</dbReference>
<evidence type="ECO:0000256" key="1">
    <source>
        <dbReference type="ARBA" id="ARBA00010641"/>
    </source>
</evidence>
<sequence>MTDGLDRGAVLNELMTAYGTDVWNYAFFLTRRRELADDISQDVFVKVYNRLYTFRGQSSVKTWLLSITRNTARDALRSAWLRRVKLVAYWREKDAGPSAEREALSQQMTGEIWSVVMSLSDKLREVLLLHAHYGLKQEEIAELLGISAGTVKSRLHRARAAVSRKLGNETGEEERT</sequence>
<dbReference type="NCBIfam" id="TIGR02937">
    <property type="entry name" value="sigma70-ECF"/>
    <property type="match status" value="1"/>
</dbReference>
<evidence type="ECO:0000259" key="5">
    <source>
        <dbReference type="Pfam" id="PF04542"/>
    </source>
</evidence>
<dbReference type="STRING" id="1126833.VN24_04605"/>
<dbReference type="CDD" id="cd06171">
    <property type="entry name" value="Sigma70_r4"/>
    <property type="match status" value="1"/>
</dbReference>
<dbReference type="InterPro" id="IPR013325">
    <property type="entry name" value="RNA_pol_sigma_r2"/>
</dbReference>
<comment type="similarity">
    <text evidence="1">Belongs to the sigma-70 factor family. ECF subfamily.</text>
</comment>
<keyword evidence="2" id="KW-0805">Transcription regulation</keyword>
<name>A0A0D5NR77_9BACL</name>
<evidence type="ECO:0000313" key="7">
    <source>
        <dbReference type="EMBL" id="AJY77502.1"/>
    </source>
</evidence>
<reference evidence="8" key="2">
    <citation type="submission" date="2015-03" db="EMBL/GenBank/DDBJ databases">
        <title>Genome sequence of Paenibacillus beijingensis strain DSM 24997T.</title>
        <authorList>
            <person name="Kwak Y."/>
            <person name="Shin J.-H."/>
        </authorList>
    </citation>
    <scope>NUCLEOTIDE SEQUENCE [LARGE SCALE GENOMIC DNA]</scope>
    <source>
        <strain evidence="8">DSM 24997</strain>
    </source>
</reference>
<dbReference type="SUPFAM" id="SSF88946">
    <property type="entry name" value="Sigma2 domain of RNA polymerase sigma factors"/>
    <property type="match status" value="1"/>
</dbReference>
<dbReference type="PATRIC" id="fig|1126833.4.peg.1019"/>
<dbReference type="AlphaFoldDB" id="A0A0D5NR77"/>
<protein>
    <recommendedName>
        <fullName evidence="9">RNA polymerase sigma-70 factor</fullName>
    </recommendedName>
</protein>
<keyword evidence="3" id="KW-0731">Sigma factor</keyword>
<dbReference type="PANTHER" id="PTHR43133:SF46">
    <property type="entry name" value="RNA POLYMERASE SIGMA-70 FACTOR ECF SUBFAMILY"/>
    <property type="match status" value="1"/>
</dbReference>
<dbReference type="Gene3D" id="1.10.1740.10">
    <property type="match status" value="1"/>
</dbReference>
<dbReference type="InterPro" id="IPR007627">
    <property type="entry name" value="RNA_pol_sigma70_r2"/>
</dbReference>
<dbReference type="Gene3D" id="1.10.10.10">
    <property type="entry name" value="Winged helix-like DNA-binding domain superfamily/Winged helix DNA-binding domain"/>
    <property type="match status" value="1"/>
</dbReference>
<dbReference type="InterPro" id="IPR036388">
    <property type="entry name" value="WH-like_DNA-bd_sf"/>
</dbReference>
<evidence type="ECO:0000256" key="2">
    <source>
        <dbReference type="ARBA" id="ARBA00023015"/>
    </source>
</evidence>
<dbReference type="InterPro" id="IPR014284">
    <property type="entry name" value="RNA_pol_sigma-70_dom"/>
</dbReference>
<dbReference type="GO" id="GO:0003677">
    <property type="term" value="F:DNA binding"/>
    <property type="evidence" value="ECO:0007669"/>
    <property type="project" value="InterPro"/>
</dbReference>
<evidence type="ECO:0008006" key="9">
    <source>
        <dbReference type="Google" id="ProtNLM"/>
    </source>
</evidence>
<evidence type="ECO:0000313" key="8">
    <source>
        <dbReference type="Proteomes" id="UP000032633"/>
    </source>
</evidence>
<dbReference type="Pfam" id="PF08281">
    <property type="entry name" value="Sigma70_r4_2"/>
    <property type="match status" value="1"/>
</dbReference>
<organism evidence="7 8">
    <name type="scientific">Paenibacillus beijingensis</name>
    <dbReference type="NCBI Taxonomy" id="1126833"/>
    <lineage>
        <taxon>Bacteria</taxon>
        <taxon>Bacillati</taxon>
        <taxon>Bacillota</taxon>
        <taxon>Bacilli</taxon>
        <taxon>Bacillales</taxon>
        <taxon>Paenibacillaceae</taxon>
        <taxon>Paenibacillus</taxon>
    </lineage>
</organism>
<dbReference type="InterPro" id="IPR013324">
    <property type="entry name" value="RNA_pol_sigma_r3/r4-like"/>
</dbReference>
<dbReference type="PANTHER" id="PTHR43133">
    <property type="entry name" value="RNA POLYMERASE ECF-TYPE SIGMA FACTO"/>
    <property type="match status" value="1"/>
</dbReference>
<dbReference type="GO" id="GO:0016987">
    <property type="term" value="F:sigma factor activity"/>
    <property type="evidence" value="ECO:0007669"/>
    <property type="project" value="UniProtKB-KW"/>
</dbReference>
<dbReference type="InterPro" id="IPR039425">
    <property type="entry name" value="RNA_pol_sigma-70-like"/>
</dbReference>
<proteinExistence type="inferred from homology"/>